<reference evidence="1" key="1">
    <citation type="submission" date="2020-08" db="EMBL/GenBank/DDBJ databases">
        <title>Genome sequencing and assembly of the red palm weevil Rhynchophorus ferrugineus.</title>
        <authorList>
            <person name="Dias G.B."/>
            <person name="Bergman C.M."/>
            <person name="Manee M."/>
        </authorList>
    </citation>
    <scope>NUCLEOTIDE SEQUENCE</scope>
    <source>
        <strain evidence="1">AA-2017</strain>
        <tissue evidence="1">Whole larva</tissue>
    </source>
</reference>
<evidence type="ECO:0000313" key="2">
    <source>
        <dbReference type="Proteomes" id="UP000625711"/>
    </source>
</evidence>
<evidence type="ECO:0000313" key="1">
    <source>
        <dbReference type="EMBL" id="KAF7286932.1"/>
    </source>
</evidence>
<gene>
    <name evidence="1" type="ORF">GWI33_003198</name>
</gene>
<keyword evidence="2" id="KW-1185">Reference proteome</keyword>
<dbReference type="EMBL" id="JAACXV010000018">
    <property type="protein sequence ID" value="KAF7286932.1"/>
    <property type="molecule type" value="Genomic_DNA"/>
</dbReference>
<protein>
    <submittedName>
        <fullName evidence="1">Uncharacterized protein</fullName>
    </submittedName>
</protein>
<name>A0A834J2Z4_RHYFE</name>
<sequence>MDKKEFRVTTEEITESAVQISTQRCWIKRAVESILALALLERIVDLWPIRMTPERGAFTMIATVPLNNAIFRLMAAIIDKLGRWVAKTVGWRFNI</sequence>
<comment type="caution">
    <text evidence="1">The sequence shown here is derived from an EMBL/GenBank/DDBJ whole genome shotgun (WGS) entry which is preliminary data.</text>
</comment>
<accession>A0A834J2Z4</accession>
<dbReference type="AlphaFoldDB" id="A0A834J2Z4"/>
<proteinExistence type="predicted"/>
<dbReference type="Proteomes" id="UP000625711">
    <property type="component" value="Unassembled WGS sequence"/>
</dbReference>
<organism evidence="1 2">
    <name type="scientific">Rhynchophorus ferrugineus</name>
    <name type="common">Red palm weevil</name>
    <name type="synonym">Curculio ferrugineus</name>
    <dbReference type="NCBI Taxonomy" id="354439"/>
    <lineage>
        <taxon>Eukaryota</taxon>
        <taxon>Metazoa</taxon>
        <taxon>Ecdysozoa</taxon>
        <taxon>Arthropoda</taxon>
        <taxon>Hexapoda</taxon>
        <taxon>Insecta</taxon>
        <taxon>Pterygota</taxon>
        <taxon>Neoptera</taxon>
        <taxon>Endopterygota</taxon>
        <taxon>Coleoptera</taxon>
        <taxon>Polyphaga</taxon>
        <taxon>Cucujiformia</taxon>
        <taxon>Curculionidae</taxon>
        <taxon>Dryophthorinae</taxon>
        <taxon>Rhynchophorus</taxon>
    </lineage>
</organism>